<feature type="compositionally biased region" description="Polar residues" evidence="2">
    <location>
        <begin position="1021"/>
        <end position="1033"/>
    </location>
</feature>
<evidence type="ECO:0000313" key="4">
    <source>
        <dbReference type="EMBL" id="SZX78808.1"/>
    </source>
</evidence>
<evidence type="ECO:0000313" key="5">
    <source>
        <dbReference type="Proteomes" id="UP000256970"/>
    </source>
</evidence>
<feature type="compositionally biased region" description="Basic residues" evidence="2">
    <location>
        <begin position="452"/>
        <end position="461"/>
    </location>
</feature>
<feature type="coiled-coil region" evidence="1">
    <location>
        <begin position="687"/>
        <end position="763"/>
    </location>
</feature>
<evidence type="ECO:0000259" key="3">
    <source>
        <dbReference type="PROSITE" id="PS50144"/>
    </source>
</evidence>
<evidence type="ECO:0000256" key="2">
    <source>
        <dbReference type="SAM" id="MobiDB-lite"/>
    </source>
</evidence>
<dbReference type="AlphaFoldDB" id="A0A383WMY5"/>
<feature type="region of interest" description="Disordered" evidence="2">
    <location>
        <begin position="539"/>
        <end position="665"/>
    </location>
</feature>
<name>A0A383WMY5_TETOB</name>
<dbReference type="PROSITE" id="PS50144">
    <property type="entry name" value="MATH"/>
    <property type="match status" value="1"/>
</dbReference>
<dbReference type="InterPro" id="IPR008974">
    <property type="entry name" value="TRAF-like"/>
</dbReference>
<feature type="region of interest" description="Disordered" evidence="2">
    <location>
        <begin position="438"/>
        <end position="515"/>
    </location>
</feature>
<dbReference type="Pfam" id="PF22486">
    <property type="entry name" value="MATH_2"/>
    <property type="match status" value="1"/>
</dbReference>
<dbReference type="SMART" id="SM00061">
    <property type="entry name" value="MATH"/>
    <property type="match status" value="1"/>
</dbReference>
<dbReference type="InterPro" id="IPR055327">
    <property type="entry name" value="TRAF1A/B"/>
</dbReference>
<feature type="compositionally biased region" description="Low complexity" evidence="2">
    <location>
        <begin position="803"/>
        <end position="823"/>
    </location>
</feature>
<reference evidence="4 5" key="1">
    <citation type="submission" date="2016-10" db="EMBL/GenBank/DDBJ databases">
        <authorList>
            <person name="Cai Z."/>
        </authorList>
    </citation>
    <scope>NUCLEOTIDE SEQUENCE [LARGE SCALE GENOMIC DNA]</scope>
</reference>
<keyword evidence="1" id="KW-0175">Coiled coil</keyword>
<feature type="region of interest" description="Disordered" evidence="2">
    <location>
        <begin position="906"/>
        <end position="1074"/>
    </location>
</feature>
<feature type="domain" description="MATH" evidence="3">
    <location>
        <begin position="70"/>
        <end position="192"/>
    </location>
</feature>
<protein>
    <recommendedName>
        <fullName evidence="3">MATH domain-containing protein</fullName>
    </recommendedName>
</protein>
<feature type="compositionally biased region" description="Polar residues" evidence="2">
    <location>
        <begin position="648"/>
        <end position="665"/>
    </location>
</feature>
<gene>
    <name evidence="4" type="ORF">BQ4739_LOCUS19114</name>
</gene>
<dbReference type="PANTHER" id="PTHR47477">
    <property type="entry name" value="TNF RECEPTOR-ASSOCIATED FACTOR HOMOLOG 1A"/>
    <property type="match status" value="1"/>
</dbReference>
<dbReference type="PANTHER" id="PTHR47477:SF8">
    <property type="entry name" value="TNF RECEPTOR-ASSOCIATED FACTOR HOMOLOG 1A"/>
    <property type="match status" value="1"/>
</dbReference>
<dbReference type="SUPFAM" id="SSF49599">
    <property type="entry name" value="TRAF domain-like"/>
    <property type="match status" value="1"/>
</dbReference>
<feature type="compositionally biased region" description="Low complexity" evidence="2">
    <location>
        <begin position="1034"/>
        <end position="1045"/>
    </location>
</feature>
<dbReference type="EMBL" id="FNXT01001340">
    <property type="protein sequence ID" value="SZX78808.1"/>
    <property type="molecule type" value="Genomic_DNA"/>
</dbReference>
<feature type="compositionally biased region" description="Low complexity" evidence="2">
    <location>
        <begin position="636"/>
        <end position="647"/>
    </location>
</feature>
<feature type="region of interest" description="Disordered" evidence="2">
    <location>
        <begin position="796"/>
        <end position="823"/>
    </location>
</feature>
<dbReference type="Gene3D" id="2.60.210.10">
    <property type="entry name" value="Apoptosis, Tumor Necrosis Factor Receptor Associated Protein 2, Chain A"/>
    <property type="match status" value="1"/>
</dbReference>
<evidence type="ECO:0000256" key="1">
    <source>
        <dbReference type="SAM" id="Coils"/>
    </source>
</evidence>
<feature type="compositionally biased region" description="Low complexity" evidence="2">
    <location>
        <begin position="488"/>
        <end position="515"/>
    </location>
</feature>
<proteinExistence type="predicted"/>
<feature type="compositionally biased region" description="Low complexity" evidence="2">
    <location>
        <begin position="546"/>
        <end position="583"/>
    </location>
</feature>
<dbReference type="InterPro" id="IPR002083">
    <property type="entry name" value="MATH/TRAF_dom"/>
</dbReference>
<feature type="compositionally biased region" description="Basic and acidic residues" evidence="2">
    <location>
        <begin position="462"/>
        <end position="473"/>
    </location>
</feature>
<dbReference type="Proteomes" id="UP000256970">
    <property type="component" value="Unassembled WGS sequence"/>
</dbReference>
<organism evidence="4 5">
    <name type="scientific">Tetradesmus obliquus</name>
    <name type="common">Green alga</name>
    <name type="synonym">Acutodesmus obliquus</name>
    <dbReference type="NCBI Taxonomy" id="3088"/>
    <lineage>
        <taxon>Eukaryota</taxon>
        <taxon>Viridiplantae</taxon>
        <taxon>Chlorophyta</taxon>
        <taxon>core chlorophytes</taxon>
        <taxon>Chlorophyceae</taxon>
        <taxon>CS clade</taxon>
        <taxon>Sphaeropleales</taxon>
        <taxon>Scenedesmaceae</taxon>
        <taxon>Tetradesmus</taxon>
    </lineage>
</organism>
<sequence>MTSVRRVLLETLAPAGGGKAHDRAAANPDGTLTVTPDAPDWGSPIDQLSAADSPTGFLEEEHGSHPGQLFGKFTWRIDNFAEMSKRELRSHQFEVGDYKWYILVYPQGCDVCNHLSLFLCVADYDKLLPGWSHFAQFTIAVVNKDPKKSKYSDTLHRFCKKEHDWGWKKFMERGKVLGGFSVGGSLLIKAQVQVILDRPCRPFRCLDAQYRRELVRVYLTNVEALCRRFCEERRQRLAWLRAEAAGFAAWWRSLSSEAQQQLTQRVPGGPIIKGLARQFFNEKEVTSSLVMDALFCGCKQLERLGRGQGGLPEGSAPPCVVIDGASASFSFALDALAVVGQLAAEEWLPSSRDAKPLLLGAEGLSLRSGGCDELSEARRDALQRDEARLAQLGRRSVEMFALAHIFTEQLERAYRHHQAEVRMADLIAEEEAAGRLQDARAAARAAADREKRAKKKERQKAKKEADRSKRDAEAAENSKQQHERHGEQQQPQEQATARLQQQEQQQQTKKAAAAGAAVARSSRAVALSGEHRLSDDRLAAGLRADQQQQQQQPPSSQQSGAAAPWAQHMSSSSAGPASAADSDSGSDDGSDSGSVGSSSKGFVPVLRQQQQRQRETAAVSQHGAGGWGATHNLHNQPPRQQQQQQQPNSSGCNGQANAGSGCSSGTSTPIGYAAAVAGMRPPPPAEVTAAAIAMAEQQRQLRELQEQAAALKQQVSVLEAAVRHRDALLAQRDQEAAELKQQLAQQGQQVQDLRKQAADWRAAAAAAAGSSNSSGSHSGGSADTKSFAAVAAAGAADGGGLSNRGSRGSSRSRGASVDLSDAGAPASWSAIAAGTAAAGRAAAAASGNSTAGGGGGAAAAGTAAEHAVLQPAEPAGPEQRPGASCHSAGGGSIVAAADPATPVAAAQHKLAQLRPSSSGGSHSIEPDSISTAAVAAEGTPSSSHSRSRQQREQPAAGSSELGHTCGLPLAFSSSSSSDGGALPAMQLAEAAGPGSMSSMDAPVSPRDLPRSIAASAPGPVGSTSSIDTSTAPGSSSNDNSSSSSSVAADKQHRRSNTSSSGGSLPSATVRLAGSGSSSSAAELSSRAAHLSSSSCEVLSSSLPEALPGLAALRVSPAATRHGSFLGNGIAGAVALQCGSPLCGDGSPVQLTPSYSTAAGGSSDMAAAGAAAAVGLRSSSKSKLGPAEQQQHSFAGFGSQMAADTQPMFGGLPAPSKAGGAAAAAAGQLEDLAGFVHMNMIDDLLSGSE</sequence>
<dbReference type="STRING" id="3088.A0A383WMY5"/>
<keyword evidence="5" id="KW-1185">Reference proteome</keyword>
<dbReference type="CDD" id="cd00121">
    <property type="entry name" value="MATH"/>
    <property type="match status" value="1"/>
</dbReference>
<accession>A0A383WMY5</accession>